<reference evidence="1" key="2">
    <citation type="submission" date="2023-04" db="EMBL/GenBank/DDBJ databases">
        <authorList>
            <person name="Bruccoleri R.E."/>
            <person name="Oakeley E.J."/>
            <person name="Faust A.-M."/>
            <person name="Dessus-Babus S."/>
            <person name="Altorfer M."/>
            <person name="Burckhardt D."/>
            <person name="Oertli M."/>
            <person name="Naumann U."/>
            <person name="Petersen F."/>
            <person name="Wong J."/>
        </authorList>
    </citation>
    <scope>NUCLEOTIDE SEQUENCE</scope>
    <source>
        <strain evidence="1">GSM-AAB239-AS_SAM_17_03QT</strain>
        <tissue evidence="1">Leaf</tissue>
    </source>
</reference>
<accession>A0AAX6IGL8</accession>
<dbReference type="EMBL" id="JANAVB010001800">
    <property type="protein sequence ID" value="KAJ6852406.1"/>
    <property type="molecule type" value="Genomic_DNA"/>
</dbReference>
<name>A0AAX6IGL8_IRIPA</name>
<dbReference type="AlphaFoldDB" id="A0AAX6IGL8"/>
<keyword evidence="2" id="KW-1185">Reference proteome</keyword>
<reference evidence="1" key="1">
    <citation type="journal article" date="2023" name="GigaByte">
        <title>Genome assembly of the bearded iris, Iris pallida Lam.</title>
        <authorList>
            <person name="Bruccoleri R.E."/>
            <person name="Oakeley E.J."/>
            <person name="Faust A.M.E."/>
            <person name="Altorfer M."/>
            <person name="Dessus-Babus S."/>
            <person name="Burckhardt D."/>
            <person name="Oertli M."/>
            <person name="Naumann U."/>
            <person name="Petersen F."/>
            <person name="Wong J."/>
        </authorList>
    </citation>
    <scope>NUCLEOTIDE SEQUENCE</scope>
    <source>
        <strain evidence="1">GSM-AAB239-AS_SAM_17_03QT</strain>
    </source>
</reference>
<protein>
    <recommendedName>
        <fullName evidence="3">Four helix bundle protein</fullName>
    </recommendedName>
</protein>
<organism evidence="1 2">
    <name type="scientific">Iris pallida</name>
    <name type="common">Sweet iris</name>
    <dbReference type="NCBI Taxonomy" id="29817"/>
    <lineage>
        <taxon>Eukaryota</taxon>
        <taxon>Viridiplantae</taxon>
        <taxon>Streptophyta</taxon>
        <taxon>Embryophyta</taxon>
        <taxon>Tracheophyta</taxon>
        <taxon>Spermatophyta</taxon>
        <taxon>Magnoliopsida</taxon>
        <taxon>Liliopsida</taxon>
        <taxon>Asparagales</taxon>
        <taxon>Iridaceae</taxon>
        <taxon>Iridoideae</taxon>
        <taxon>Irideae</taxon>
        <taxon>Iris</taxon>
    </lineage>
</organism>
<gene>
    <name evidence="1" type="ORF">M6B38_255535</name>
</gene>
<evidence type="ECO:0008006" key="3">
    <source>
        <dbReference type="Google" id="ProtNLM"/>
    </source>
</evidence>
<dbReference type="Proteomes" id="UP001140949">
    <property type="component" value="Unassembled WGS sequence"/>
</dbReference>
<sequence>MIFHRRNQLDSEILWFELLNRCLEICSKEAFELRKNIRLGSI</sequence>
<evidence type="ECO:0000313" key="2">
    <source>
        <dbReference type="Proteomes" id="UP001140949"/>
    </source>
</evidence>
<proteinExistence type="predicted"/>
<comment type="caution">
    <text evidence="1">The sequence shown here is derived from an EMBL/GenBank/DDBJ whole genome shotgun (WGS) entry which is preliminary data.</text>
</comment>
<evidence type="ECO:0000313" key="1">
    <source>
        <dbReference type="EMBL" id="KAJ6852406.1"/>
    </source>
</evidence>